<accession>A0ABZ1H3L5</accession>
<evidence type="ECO:0000313" key="4">
    <source>
        <dbReference type="Proteomes" id="UP001340816"/>
    </source>
</evidence>
<name>A0ABZ1H3L5_STRPH</name>
<evidence type="ECO:0000313" key="3">
    <source>
        <dbReference type="EMBL" id="WSD11980.1"/>
    </source>
</evidence>
<dbReference type="InterPro" id="IPR047650">
    <property type="entry name" value="Transpos_IS110"/>
</dbReference>
<organism evidence="3 4">
    <name type="scientific">Streptomyces phaeochromogenes</name>
    <dbReference type="NCBI Taxonomy" id="1923"/>
    <lineage>
        <taxon>Bacteria</taxon>
        <taxon>Bacillati</taxon>
        <taxon>Actinomycetota</taxon>
        <taxon>Actinomycetes</taxon>
        <taxon>Kitasatosporales</taxon>
        <taxon>Streptomycetaceae</taxon>
        <taxon>Streptomyces</taxon>
        <taxon>Streptomyces phaeochromogenes group</taxon>
    </lineage>
</organism>
<dbReference type="NCBIfam" id="NF033542">
    <property type="entry name" value="transpos_IS110"/>
    <property type="match status" value="1"/>
</dbReference>
<feature type="domain" description="Transposase IS116/IS110/IS902 C-terminal" evidence="2">
    <location>
        <begin position="266"/>
        <end position="352"/>
    </location>
</feature>
<feature type="domain" description="Transposase IS110-like N-terminal" evidence="1">
    <location>
        <begin position="6"/>
        <end position="160"/>
    </location>
</feature>
<dbReference type="InterPro" id="IPR002525">
    <property type="entry name" value="Transp_IS110-like_N"/>
</dbReference>
<proteinExistence type="predicted"/>
<keyword evidence="4" id="KW-1185">Reference proteome</keyword>
<dbReference type="Proteomes" id="UP001340816">
    <property type="component" value="Chromosome"/>
</dbReference>
<evidence type="ECO:0000259" key="2">
    <source>
        <dbReference type="Pfam" id="PF02371"/>
    </source>
</evidence>
<dbReference type="Pfam" id="PF01548">
    <property type="entry name" value="DEDD_Tnp_IS110"/>
    <property type="match status" value="1"/>
</dbReference>
<gene>
    <name evidence="3" type="ORF">OHB35_01450</name>
</gene>
<dbReference type="PANTHER" id="PTHR33055:SF3">
    <property type="entry name" value="PUTATIVE TRANSPOSASE FOR IS117-RELATED"/>
    <property type="match status" value="1"/>
</dbReference>
<dbReference type="RefSeq" id="WP_326757522.1">
    <property type="nucleotide sequence ID" value="NZ_CP109135.1"/>
</dbReference>
<protein>
    <submittedName>
        <fullName evidence="3">IS110 family transposase</fullName>
    </submittedName>
</protein>
<dbReference type="PANTHER" id="PTHR33055">
    <property type="entry name" value="TRANSPOSASE FOR INSERTION SEQUENCE ELEMENT IS1111A"/>
    <property type="match status" value="1"/>
</dbReference>
<dbReference type="InterPro" id="IPR003346">
    <property type="entry name" value="Transposase_20"/>
</dbReference>
<dbReference type="EMBL" id="CP109135">
    <property type="protein sequence ID" value="WSD11980.1"/>
    <property type="molecule type" value="Genomic_DNA"/>
</dbReference>
<sequence length="396" mass="43455">MPEIWAGVDAGKTHHHCVVINGQGDKLLSRRVLNDESELLQLLADVLALNEDVTWAIDLADGGAALLIAVLLTHDQPLIYIPGRMVNRAAGGYRGEGKTDAKDASIIADQARMRRDLHPFRPGDDVTVELGLLTARRKDLVADRTRAINRLRGLLNGIFPALERVLDFRTKGALVLLTGYQTPAAIRRLGAKRLGTWMRNRKVYNAEDLAATVLESAEGQHTALPGEKLTASMVHTLASQILGLTAEITDVDDQIAERFHQHPHAKVITSLPGIGPLLGAEFLAATGGDMAFFATPDRLAGFAGLAPAPRDSGRVRGNLHRPKRYHRGLQRVFYQSALTSIRSCPESRTFYERKRAEGKRHTQAVLALARRRVNVLWALLRDNRCYSTVPPLVAAA</sequence>
<dbReference type="Pfam" id="PF02371">
    <property type="entry name" value="Transposase_20"/>
    <property type="match status" value="1"/>
</dbReference>
<evidence type="ECO:0000259" key="1">
    <source>
        <dbReference type="Pfam" id="PF01548"/>
    </source>
</evidence>
<reference evidence="3 4" key="1">
    <citation type="submission" date="2022-10" db="EMBL/GenBank/DDBJ databases">
        <title>The complete genomes of actinobacterial strains from the NBC collection.</title>
        <authorList>
            <person name="Joergensen T.S."/>
            <person name="Alvarez Arevalo M."/>
            <person name="Sterndorff E.B."/>
            <person name="Faurdal D."/>
            <person name="Vuksanovic O."/>
            <person name="Mourched A.-S."/>
            <person name="Charusanti P."/>
            <person name="Shaw S."/>
            <person name="Blin K."/>
            <person name="Weber T."/>
        </authorList>
    </citation>
    <scope>NUCLEOTIDE SEQUENCE [LARGE SCALE GENOMIC DNA]</scope>
    <source>
        <strain evidence="3 4">NBC 01752</strain>
    </source>
</reference>